<proteinExistence type="predicted"/>
<accession>A0A8T7LQR8</accession>
<sequence>MPLIIIGIYLVVVLVVWFLTRALSHNTAFGIRIFIIGLGAGLAGLLLKSNEDSLISASGAILSSVGILFILSSFVFFVRAFFAGEFDKK</sequence>
<reference evidence="3" key="2">
    <citation type="journal article" date="2024" name="Nature">
        <title>Anoxygenic phototroph of the Chloroflexota uses a type I reaction centre.</title>
        <authorList>
            <person name="Tsuji J.M."/>
            <person name="Shaw N.A."/>
            <person name="Nagashima S."/>
            <person name="Venkiteswaran J.J."/>
            <person name="Schiff S.L."/>
            <person name="Watanabe T."/>
            <person name="Fukui M."/>
            <person name="Hanada S."/>
            <person name="Tank M."/>
            <person name="Neufeld J.D."/>
        </authorList>
    </citation>
    <scope>NUCLEOTIDE SEQUENCE</scope>
    <source>
        <strain evidence="3">L227-S17</strain>
    </source>
</reference>
<evidence type="ECO:0000313" key="3">
    <source>
        <dbReference type="EMBL" id="WJW66222.1"/>
    </source>
</evidence>
<evidence type="ECO:0000313" key="2">
    <source>
        <dbReference type="EMBL" id="NWJ44328.1"/>
    </source>
</evidence>
<dbReference type="EMBL" id="CP128399">
    <property type="protein sequence ID" value="WJW66222.1"/>
    <property type="molecule type" value="Genomic_DNA"/>
</dbReference>
<reference evidence="2 4" key="1">
    <citation type="submission" date="2020-06" db="EMBL/GenBank/DDBJ databases">
        <title>Anoxygenic phototrophic Chloroflexota member uses a Type I reaction center.</title>
        <authorList>
            <person name="Tsuji J.M."/>
            <person name="Shaw N.A."/>
            <person name="Nagashima S."/>
            <person name="Venkiteswaran J."/>
            <person name="Schiff S.L."/>
            <person name="Hanada S."/>
            <person name="Tank M."/>
            <person name="Neufeld J.D."/>
        </authorList>
    </citation>
    <scope>NUCLEOTIDE SEQUENCE [LARGE SCALE GENOMIC DNA]</scope>
    <source>
        <strain evidence="2">L227-S17</strain>
    </source>
</reference>
<name>A0A8T7LQR8_9CHLR</name>
<feature type="transmembrane region" description="Helical" evidence="1">
    <location>
        <begin position="30"/>
        <end position="47"/>
    </location>
</feature>
<keyword evidence="1" id="KW-0812">Transmembrane</keyword>
<keyword evidence="5" id="KW-1185">Reference proteome</keyword>
<dbReference type="EMBL" id="JACATZ010000001">
    <property type="protein sequence ID" value="NWJ44328.1"/>
    <property type="molecule type" value="Genomic_DNA"/>
</dbReference>
<protein>
    <submittedName>
        <fullName evidence="2">Uncharacterized protein</fullName>
    </submittedName>
</protein>
<dbReference type="Proteomes" id="UP000521676">
    <property type="component" value="Unassembled WGS sequence"/>
</dbReference>
<organism evidence="2 4">
    <name type="scientific">Candidatus Chlorohelix allophototropha</name>
    <dbReference type="NCBI Taxonomy" id="3003348"/>
    <lineage>
        <taxon>Bacteria</taxon>
        <taxon>Bacillati</taxon>
        <taxon>Chloroflexota</taxon>
        <taxon>Chloroflexia</taxon>
        <taxon>Candidatus Chloroheliales</taxon>
        <taxon>Candidatus Chloroheliaceae</taxon>
        <taxon>Candidatus Chlorohelix</taxon>
    </lineage>
</organism>
<gene>
    <name evidence="2" type="ORF">HXX08_00470</name>
    <name evidence="3" type="ORF">OZ401_002013</name>
</gene>
<dbReference type="AlphaFoldDB" id="A0A8T7LQR8"/>
<keyword evidence="1" id="KW-1133">Transmembrane helix</keyword>
<evidence type="ECO:0000313" key="5">
    <source>
        <dbReference type="Proteomes" id="UP001431572"/>
    </source>
</evidence>
<feature type="transmembrane region" description="Helical" evidence="1">
    <location>
        <begin position="6"/>
        <end position="23"/>
    </location>
</feature>
<keyword evidence="1" id="KW-0472">Membrane</keyword>
<feature type="transmembrane region" description="Helical" evidence="1">
    <location>
        <begin position="59"/>
        <end position="82"/>
    </location>
</feature>
<evidence type="ECO:0000313" key="4">
    <source>
        <dbReference type="Proteomes" id="UP000521676"/>
    </source>
</evidence>
<dbReference type="RefSeq" id="WP_341468104.1">
    <property type="nucleotide sequence ID" value="NZ_CP128399.1"/>
</dbReference>
<dbReference type="Proteomes" id="UP001431572">
    <property type="component" value="Chromosome 1"/>
</dbReference>
<evidence type="ECO:0000256" key="1">
    <source>
        <dbReference type="SAM" id="Phobius"/>
    </source>
</evidence>